<sequence>MTLAYFPSSLTRKISILRHPNLSHSLSTTFSTTWELKTTHAQIIITGNYSSDLFVIARLLAAAAISPVASDLHHAQSLFSTISIPTRFMYNTMIRAFSQNLDSPAQSVLYYTQMRRTGILPDRITFPFLIKSVSTLDDGNLGRGVHCDVVRFGMEKDVFIVNNLITMYSGFPYHLSCARKVFDQSVNIADVISWTAMLTGYANAGDVGVARWYFDRMPERNMVSWNSMLAGYAKAGKTSDAELLFDEMPHRNVASWSTLISGYAQCGLCEEALTIFKEAISSGVVPNESALVSAVSACAQSRKLELGEWVNIYINEACKDDNGATLNVTLQSALIDMYGKCGNLEKALQIFRDMPMSMRNTFSWNSMITSLAMNGSGRQALTLFWKMKMSGVSPNAITFIGILTACSHSRLVDEGHHFFDLMVRVYKIKPSRDHYGCMVDLLARAGLIKEAIDFTEYAGGTACWSAGCSCWRM</sequence>
<feature type="repeat" description="PPR" evidence="2">
    <location>
        <begin position="327"/>
        <end position="357"/>
    </location>
</feature>
<gene>
    <name evidence="3" type="ORF">ZOSMA_162G00610</name>
</gene>
<dbReference type="AlphaFoldDB" id="A0A0K9PU16"/>
<evidence type="ECO:0000313" key="3">
    <source>
        <dbReference type="EMBL" id="KMZ72538.1"/>
    </source>
</evidence>
<dbReference type="GO" id="GO:0003723">
    <property type="term" value="F:RNA binding"/>
    <property type="evidence" value="ECO:0007669"/>
    <property type="project" value="InterPro"/>
</dbReference>
<name>A0A0K9PU16_ZOSMR</name>
<dbReference type="Proteomes" id="UP000036987">
    <property type="component" value="Unassembled WGS sequence"/>
</dbReference>
<proteinExistence type="predicted"/>
<evidence type="ECO:0000313" key="4">
    <source>
        <dbReference type="Proteomes" id="UP000036987"/>
    </source>
</evidence>
<dbReference type="OMA" id="WFFEAMP"/>
<keyword evidence="1" id="KW-0677">Repeat</keyword>
<dbReference type="Pfam" id="PF13041">
    <property type="entry name" value="PPR_2"/>
    <property type="match status" value="1"/>
</dbReference>
<dbReference type="InterPro" id="IPR002885">
    <property type="entry name" value="PPR_rpt"/>
</dbReference>
<dbReference type="PANTHER" id="PTHR47926">
    <property type="entry name" value="PENTATRICOPEPTIDE REPEAT-CONTAINING PROTEIN"/>
    <property type="match status" value="1"/>
</dbReference>
<reference evidence="4" key="1">
    <citation type="journal article" date="2016" name="Nature">
        <title>The genome of the seagrass Zostera marina reveals angiosperm adaptation to the sea.</title>
        <authorList>
            <person name="Olsen J.L."/>
            <person name="Rouze P."/>
            <person name="Verhelst B."/>
            <person name="Lin Y.-C."/>
            <person name="Bayer T."/>
            <person name="Collen J."/>
            <person name="Dattolo E."/>
            <person name="De Paoli E."/>
            <person name="Dittami S."/>
            <person name="Maumus F."/>
            <person name="Michel G."/>
            <person name="Kersting A."/>
            <person name="Lauritano C."/>
            <person name="Lohaus R."/>
            <person name="Toepel M."/>
            <person name="Tonon T."/>
            <person name="Vanneste K."/>
            <person name="Amirebrahimi M."/>
            <person name="Brakel J."/>
            <person name="Bostroem C."/>
            <person name="Chovatia M."/>
            <person name="Grimwood J."/>
            <person name="Jenkins J.W."/>
            <person name="Jueterbock A."/>
            <person name="Mraz A."/>
            <person name="Stam W.T."/>
            <person name="Tice H."/>
            <person name="Bornberg-Bauer E."/>
            <person name="Green P.J."/>
            <person name="Pearson G.A."/>
            <person name="Procaccini G."/>
            <person name="Duarte C.M."/>
            <person name="Schmutz J."/>
            <person name="Reusch T.B.H."/>
            <person name="Van de Peer Y."/>
        </authorList>
    </citation>
    <scope>NUCLEOTIDE SEQUENCE [LARGE SCALE GENOMIC DNA]</scope>
    <source>
        <strain evidence="4">cv. Finnish</strain>
    </source>
</reference>
<evidence type="ECO:0000256" key="2">
    <source>
        <dbReference type="PROSITE-ProRule" id="PRU00708"/>
    </source>
</evidence>
<dbReference type="InterPro" id="IPR046960">
    <property type="entry name" value="PPR_At4g14850-like_plant"/>
</dbReference>
<dbReference type="OrthoDB" id="330671at2759"/>
<feature type="repeat" description="PPR" evidence="2">
    <location>
        <begin position="190"/>
        <end position="220"/>
    </location>
</feature>
<feature type="repeat" description="PPR" evidence="2">
    <location>
        <begin position="360"/>
        <end position="394"/>
    </location>
</feature>
<comment type="caution">
    <text evidence="3">The sequence shown here is derived from an EMBL/GenBank/DDBJ whole genome shotgun (WGS) entry which is preliminary data.</text>
</comment>
<dbReference type="PANTHER" id="PTHR47926:SF463">
    <property type="entry name" value="PENTATRICOPEPTIDE REPEAT-CONTAINING PROTEIN"/>
    <property type="match status" value="1"/>
</dbReference>
<dbReference type="NCBIfam" id="TIGR00756">
    <property type="entry name" value="PPR"/>
    <property type="match status" value="5"/>
</dbReference>
<dbReference type="FunFam" id="1.25.40.10:FF:000242">
    <property type="entry name" value="Pentatricopeptide repeat-containing protein"/>
    <property type="match status" value="1"/>
</dbReference>
<dbReference type="Gene3D" id="1.25.40.10">
    <property type="entry name" value="Tetratricopeptide repeat domain"/>
    <property type="match status" value="3"/>
</dbReference>
<organism evidence="3 4">
    <name type="scientific">Zostera marina</name>
    <name type="common">Eelgrass</name>
    <dbReference type="NCBI Taxonomy" id="29655"/>
    <lineage>
        <taxon>Eukaryota</taxon>
        <taxon>Viridiplantae</taxon>
        <taxon>Streptophyta</taxon>
        <taxon>Embryophyta</taxon>
        <taxon>Tracheophyta</taxon>
        <taxon>Spermatophyta</taxon>
        <taxon>Magnoliopsida</taxon>
        <taxon>Liliopsida</taxon>
        <taxon>Zosteraceae</taxon>
        <taxon>Zostera</taxon>
    </lineage>
</organism>
<evidence type="ECO:0000256" key="1">
    <source>
        <dbReference type="ARBA" id="ARBA00022737"/>
    </source>
</evidence>
<feature type="repeat" description="PPR" evidence="2">
    <location>
        <begin position="252"/>
        <end position="286"/>
    </location>
</feature>
<keyword evidence="4" id="KW-1185">Reference proteome</keyword>
<dbReference type="GO" id="GO:0009451">
    <property type="term" value="P:RNA modification"/>
    <property type="evidence" value="ECO:0007669"/>
    <property type="project" value="InterPro"/>
</dbReference>
<feature type="repeat" description="PPR" evidence="2">
    <location>
        <begin position="86"/>
        <end position="121"/>
    </location>
</feature>
<accession>A0A0K9PU16</accession>
<dbReference type="EMBL" id="LFYR01000625">
    <property type="protein sequence ID" value="KMZ72538.1"/>
    <property type="molecule type" value="Genomic_DNA"/>
</dbReference>
<protein>
    <submittedName>
        <fullName evidence="3">Pentatricopeptide repeat-containing protein</fullName>
    </submittedName>
</protein>
<dbReference type="STRING" id="29655.A0A0K9PU16"/>
<dbReference type="InterPro" id="IPR011990">
    <property type="entry name" value="TPR-like_helical_dom_sf"/>
</dbReference>
<dbReference type="Pfam" id="PF01535">
    <property type="entry name" value="PPR"/>
    <property type="match status" value="6"/>
</dbReference>
<feature type="repeat" description="PPR" evidence="2">
    <location>
        <begin position="221"/>
        <end position="251"/>
    </location>
</feature>
<dbReference type="PROSITE" id="PS51375">
    <property type="entry name" value="PPR"/>
    <property type="match status" value="6"/>
</dbReference>